<dbReference type="InterPro" id="IPR006905">
    <property type="entry name" value="Flavin_halogenase"/>
</dbReference>
<dbReference type="InterPro" id="IPR050816">
    <property type="entry name" value="Flavin-dep_Halogenase_NPB"/>
</dbReference>
<dbReference type="Pfam" id="PF04820">
    <property type="entry name" value="Trp_halogenase"/>
    <property type="match status" value="1"/>
</dbReference>
<dbReference type="InterPro" id="IPR033856">
    <property type="entry name" value="Trp_halogen"/>
</dbReference>
<accession>A0ABT8THP1</accession>
<evidence type="ECO:0000313" key="1">
    <source>
        <dbReference type="EMBL" id="MDO3383110.1"/>
    </source>
</evidence>
<comment type="caution">
    <text evidence="1">The sequence shown here is derived from an EMBL/GenBank/DDBJ whole genome shotgun (WGS) entry which is preliminary data.</text>
</comment>
<reference evidence="1" key="1">
    <citation type="submission" date="2023-07" db="EMBL/GenBank/DDBJ databases">
        <title>Gilvimarinus algae sp. nov., isolated from the surface of Kelp.</title>
        <authorList>
            <person name="Sun Y.Y."/>
            <person name="Gong Y."/>
            <person name="Du Z.J."/>
        </authorList>
    </citation>
    <scope>NUCLEOTIDE SEQUENCE</scope>
    <source>
        <strain evidence="1">SDUM040014</strain>
    </source>
</reference>
<dbReference type="InterPro" id="IPR036188">
    <property type="entry name" value="FAD/NAD-bd_sf"/>
</dbReference>
<dbReference type="RefSeq" id="WP_302713820.1">
    <property type="nucleotide sequence ID" value="NZ_JAULRT010000060.1"/>
</dbReference>
<dbReference type="Proteomes" id="UP001168380">
    <property type="component" value="Unassembled WGS sequence"/>
</dbReference>
<dbReference type="PANTHER" id="PTHR43747:SF4">
    <property type="entry name" value="FLAVIN-DEPENDENT TRYPTOPHAN HALOGENASE"/>
    <property type="match status" value="1"/>
</dbReference>
<dbReference type="Gene3D" id="3.50.50.60">
    <property type="entry name" value="FAD/NAD(P)-binding domain"/>
    <property type="match status" value="1"/>
</dbReference>
<organism evidence="1 2">
    <name type="scientific">Gilvimarinus algae</name>
    <dbReference type="NCBI Taxonomy" id="3058037"/>
    <lineage>
        <taxon>Bacteria</taxon>
        <taxon>Pseudomonadati</taxon>
        <taxon>Pseudomonadota</taxon>
        <taxon>Gammaproteobacteria</taxon>
        <taxon>Cellvibrionales</taxon>
        <taxon>Cellvibrionaceae</taxon>
        <taxon>Gilvimarinus</taxon>
    </lineage>
</organism>
<protein>
    <submittedName>
        <fullName evidence="1">Tryptophan 7-halogenase</fullName>
    </submittedName>
</protein>
<dbReference type="EMBL" id="JAULRT010000060">
    <property type="protein sequence ID" value="MDO3383110.1"/>
    <property type="molecule type" value="Genomic_DNA"/>
</dbReference>
<keyword evidence="2" id="KW-1185">Reference proteome</keyword>
<dbReference type="PANTHER" id="PTHR43747">
    <property type="entry name" value="FAD-BINDING PROTEIN"/>
    <property type="match status" value="1"/>
</dbReference>
<proteinExistence type="predicted"/>
<name>A0ABT8THP1_9GAMM</name>
<dbReference type="PIRSF" id="PIRSF011396">
    <property type="entry name" value="Trp_halogenase"/>
    <property type="match status" value="1"/>
</dbReference>
<sequence>MSQRVVIVGGGTAGWMSAAAFARLLPSSCSITLVESEQIGTVGVGEATIPHIRYFNQLLGIEEREFLAATQATYKLAIEFVGWGDRSSRYLHPFSAFGSDIEGVDFHHYWLAAKERLPHLNLDAFSLASQLATSDRFAPPPPYADLGYGYAYHLDASRYALFLRRYAEQRGVARCEGKVERVEQAHDDGRITAVTLESGARLEGDLFIDCSGFRSLLLGKTLGVTFESWRHWLPCDRAVAMASDPLDHLPSYTRSTATLSGWQWRIPLQHRTGNGQVYASDCVSDDEASYQLAQALNSQSLGEPNFIRFEAGRRAHSWEKNCVAVGLSSGFLEPLESTSIYLIQMAIIKCIEFFPFAGDFTMSRKAFNRWMELEYDRVRDFLILHYHLNRRKDSEFWRSCAAMSIPDSLREKIALFRESAIIQHYDHGLFAQPSWLAVYLGQGLRPDSVDSRALAYSPSVMVSSLESMAARLRHLAKAAPLHREVMGRGGLARELPAAMSLYGGGRG</sequence>
<gene>
    <name evidence="1" type="ORF">QWI16_13100</name>
</gene>
<evidence type="ECO:0000313" key="2">
    <source>
        <dbReference type="Proteomes" id="UP001168380"/>
    </source>
</evidence>
<dbReference type="SUPFAM" id="SSF51905">
    <property type="entry name" value="FAD/NAD(P)-binding domain"/>
    <property type="match status" value="1"/>
</dbReference>